<organism evidence="1 2">
    <name type="scientific">Haematococcus lacustris</name>
    <name type="common">Green alga</name>
    <name type="synonym">Haematococcus pluvialis</name>
    <dbReference type="NCBI Taxonomy" id="44745"/>
    <lineage>
        <taxon>Eukaryota</taxon>
        <taxon>Viridiplantae</taxon>
        <taxon>Chlorophyta</taxon>
        <taxon>core chlorophytes</taxon>
        <taxon>Chlorophyceae</taxon>
        <taxon>CS clade</taxon>
        <taxon>Chlamydomonadales</taxon>
        <taxon>Haematococcaceae</taxon>
        <taxon>Haematococcus</taxon>
    </lineage>
</organism>
<feature type="non-terminal residue" evidence="1">
    <location>
        <position position="98"/>
    </location>
</feature>
<proteinExistence type="predicted"/>
<dbReference type="InterPro" id="IPR015943">
    <property type="entry name" value="WD40/YVTN_repeat-like_dom_sf"/>
</dbReference>
<reference evidence="1 2" key="1">
    <citation type="submission" date="2020-02" db="EMBL/GenBank/DDBJ databases">
        <title>Draft genome sequence of Haematococcus lacustris strain NIES-144.</title>
        <authorList>
            <person name="Morimoto D."/>
            <person name="Nakagawa S."/>
            <person name="Yoshida T."/>
            <person name="Sawayama S."/>
        </authorList>
    </citation>
    <scope>NUCLEOTIDE SEQUENCE [LARGE SCALE GENOMIC DNA]</scope>
    <source>
        <strain evidence="1 2">NIES-144</strain>
    </source>
</reference>
<comment type="caution">
    <text evidence="1">The sequence shown here is derived from an EMBL/GenBank/DDBJ whole genome shotgun (WGS) entry which is preliminary data.</text>
</comment>
<feature type="non-terminal residue" evidence="1">
    <location>
        <position position="1"/>
    </location>
</feature>
<dbReference type="Gene3D" id="2.130.10.10">
    <property type="entry name" value="YVTN repeat-like/Quinoprotein amine dehydrogenase"/>
    <property type="match status" value="1"/>
</dbReference>
<dbReference type="InterPro" id="IPR036322">
    <property type="entry name" value="WD40_repeat_dom_sf"/>
</dbReference>
<dbReference type="SUPFAM" id="SSF50978">
    <property type="entry name" value="WD40 repeat-like"/>
    <property type="match status" value="1"/>
</dbReference>
<dbReference type="EMBL" id="BLLF01001521">
    <property type="protein sequence ID" value="GFH19795.1"/>
    <property type="molecule type" value="Genomic_DNA"/>
</dbReference>
<protein>
    <submittedName>
        <fullName evidence="1">Mitotic checkpoint</fullName>
    </submittedName>
</protein>
<sequence length="98" mass="10269">MAQVLGNPLPNPPQDGVSQLQFSKQTNLLLASSWDQTIRVYDVAAPHTVRCSMAKCAGAKSTTTDCQLGCLTLRDSAAQGTAQHSLGSSPNAARLAID</sequence>
<name>A0A699ZDB5_HAELA</name>
<gene>
    <name evidence="1" type="ORF">HaLaN_16810</name>
</gene>
<accession>A0A699ZDB5</accession>
<dbReference type="Proteomes" id="UP000485058">
    <property type="component" value="Unassembled WGS sequence"/>
</dbReference>
<evidence type="ECO:0000313" key="2">
    <source>
        <dbReference type="Proteomes" id="UP000485058"/>
    </source>
</evidence>
<keyword evidence="2" id="KW-1185">Reference proteome</keyword>
<evidence type="ECO:0000313" key="1">
    <source>
        <dbReference type="EMBL" id="GFH19795.1"/>
    </source>
</evidence>
<dbReference type="AlphaFoldDB" id="A0A699ZDB5"/>